<accession>A0A7I8K6M2</accession>
<name>A0A7I8K6M2_SPIIN</name>
<dbReference type="OrthoDB" id="1724996at2759"/>
<sequence length="190" mass="20783">MRYERPSNSTGNIRGKENQTRADLSRDLFGSKLLANGRAVQLDETCLDSSSTSNIFLPMNLFTEKKVFSGFTTACLFAICPTRRSPFFVNATTDGVVRCPSAFVTMVGFPPSMAATAEFVVPRSIPTTFSQTTLRDPPPPFPLPPLPDLRAPTLELASERRLPKKTDLEEDILEALPDGEMAAAGEEPRA</sequence>
<evidence type="ECO:0000256" key="1">
    <source>
        <dbReference type="SAM" id="MobiDB-lite"/>
    </source>
</evidence>
<protein>
    <submittedName>
        <fullName evidence="2">Uncharacterized protein</fullName>
    </submittedName>
</protein>
<evidence type="ECO:0000313" key="3">
    <source>
        <dbReference type="Proteomes" id="UP000663760"/>
    </source>
</evidence>
<feature type="compositionally biased region" description="Basic and acidic residues" evidence="1">
    <location>
        <begin position="157"/>
        <end position="167"/>
    </location>
</feature>
<dbReference type="EMBL" id="LR746266">
    <property type="protein sequence ID" value="CAA7393301.1"/>
    <property type="molecule type" value="Genomic_DNA"/>
</dbReference>
<feature type="compositionally biased region" description="Polar residues" evidence="1">
    <location>
        <begin position="1"/>
        <end position="12"/>
    </location>
</feature>
<feature type="region of interest" description="Disordered" evidence="1">
    <location>
        <begin position="1"/>
        <end position="20"/>
    </location>
</feature>
<feature type="region of interest" description="Disordered" evidence="1">
    <location>
        <begin position="129"/>
        <end position="190"/>
    </location>
</feature>
<keyword evidence="3" id="KW-1185">Reference proteome</keyword>
<organism evidence="2 3">
    <name type="scientific">Spirodela intermedia</name>
    <name type="common">Intermediate duckweed</name>
    <dbReference type="NCBI Taxonomy" id="51605"/>
    <lineage>
        <taxon>Eukaryota</taxon>
        <taxon>Viridiplantae</taxon>
        <taxon>Streptophyta</taxon>
        <taxon>Embryophyta</taxon>
        <taxon>Tracheophyta</taxon>
        <taxon>Spermatophyta</taxon>
        <taxon>Magnoliopsida</taxon>
        <taxon>Liliopsida</taxon>
        <taxon>Araceae</taxon>
        <taxon>Lemnoideae</taxon>
        <taxon>Spirodela</taxon>
    </lineage>
</organism>
<proteinExistence type="predicted"/>
<reference evidence="2" key="1">
    <citation type="submission" date="2020-02" db="EMBL/GenBank/DDBJ databases">
        <authorList>
            <person name="Scholz U."/>
            <person name="Mascher M."/>
            <person name="Fiebig A."/>
        </authorList>
    </citation>
    <scope>NUCLEOTIDE SEQUENCE</scope>
</reference>
<feature type="compositionally biased region" description="Pro residues" evidence="1">
    <location>
        <begin position="136"/>
        <end position="147"/>
    </location>
</feature>
<dbReference type="Proteomes" id="UP000663760">
    <property type="component" value="Chromosome 3"/>
</dbReference>
<evidence type="ECO:0000313" key="2">
    <source>
        <dbReference type="EMBL" id="CAA7393301.1"/>
    </source>
</evidence>
<dbReference type="AlphaFoldDB" id="A0A7I8K6M2"/>
<gene>
    <name evidence="2" type="ORF">SI8410_03004066</name>
</gene>